<accession>A0A482YGJ9</accession>
<proteinExistence type="predicted"/>
<evidence type="ECO:0000313" key="2">
    <source>
        <dbReference type="EMBL" id="RZV12260.1"/>
    </source>
</evidence>
<comment type="caution">
    <text evidence="2">The sequence shown here is derived from an EMBL/GenBank/DDBJ whole genome shotgun (WGS) entry which is preliminary data.</text>
</comment>
<gene>
    <name evidence="2" type="ORF">BDK88_1156</name>
</gene>
<name>A0A482YGJ9_9EURY</name>
<reference evidence="2 3" key="1">
    <citation type="submission" date="2019-02" db="EMBL/GenBank/DDBJ databases">
        <title>Genomic Encyclopedia of Archaeal and Bacterial Type Strains, Phase II (KMG-II): from individual species to whole genera.</title>
        <authorList>
            <person name="Goeker M."/>
        </authorList>
    </citation>
    <scope>NUCLEOTIDE SEQUENCE [LARGE SCALE GENOMIC DNA]</scope>
    <source>
        <strain evidence="2 3">DSM 18328</strain>
    </source>
</reference>
<dbReference type="Proteomes" id="UP000291097">
    <property type="component" value="Unassembled WGS sequence"/>
</dbReference>
<evidence type="ECO:0000256" key="1">
    <source>
        <dbReference type="SAM" id="MobiDB-lite"/>
    </source>
</evidence>
<protein>
    <submittedName>
        <fullName evidence="2">Uncharacterized protein</fullName>
    </submittedName>
</protein>
<feature type="compositionally biased region" description="Low complexity" evidence="1">
    <location>
        <begin position="109"/>
        <end position="127"/>
    </location>
</feature>
<evidence type="ECO:0000313" key="3">
    <source>
        <dbReference type="Proteomes" id="UP000291097"/>
    </source>
</evidence>
<organism evidence="2 3">
    <name type="scientific">Natrinema hispanicum</name>
    <dbReference type="NCBI Taxonomy" id="392421"/>
    <lineage>
        <taxon>Archaea</taxon>
        <taxon>Methanobacteriati</taxon>
        <taxon>Methanobacteriota</taxon>
        <taxon>Stenosarchaea group</taxon>
        <taxon>Halobacteria</taxon>
        <taxon>Halobacteriales</taxon>
        <taxon>Natrialbaceae</taxon>
        <taxon>Natrinema</taxon>
    </lineage>
</organism>
<sequence>MADGQLAVVAVDPIEIADCLASIRNELPTLVEAVSVSRLVVGSVATSSSIDTYPGLSASVSSLELMDGNRANWRNEIYDFIRGLKNAGLTTLLTSEATEARRTPRGMVSSRISPMPSSTSTVSRTTSARPGWQSKASRSAMRPTLERSRSHLGSPAGEPVFPSLFGAVNCYGDG</sequence>
<feature type="region of interest" description="Disordered" evidence="1">
    <location>
        <begin position="99"/>
        <end position="158"/>
    </location>
</feature>
<dbReference type="EMBL" id="SHMP01000003">
    <property type="protein sequence ID" value="RZV12260.1"/>
    <property type="molecule type" value="Genomic_DNA"/>
</dbReference>
<dbReference type="AlphaFoldDB" id="A0A482YGJ9"/>